<comment type="caution">
    <text evidence="2">The sequence shown here is derived from an EMBL/GenBank/DDBJ whole genome shotgun (WGS) entry which is preliminary data.</text>
</comment>
<reference evidence="2 3" key="1">
    <citation type="journal article" date="2019" name="Sci. Rep.">
        <title>Orb-weaving spider Araneus ventricosus genome elucidates the spidroin gene catalogue.</title>
        <authorList>
            <person name="Kono N."/>
            <person name="Nakamura H."/>
            <person name="Ohtoshi R."/>
            <person name="Moran D.A.P."/>
            <person name="Shinohara A."/>
            <person name="Yoshida Y."/>
            <person name="Fujiwara M."/>
            <person name="Mori M."/>
            <person name="Tomita M."/>
            <person name="Arakawa K."/>
        </authorList>
    </citation>
    <scope>NUCLEOTIDE SEQUENCE [LARGE SCALE GENOMIC DNA]</scope>
</reference>
<evidence type="ECO:0000256" key="1">
    <source>
        <dbReference type="SAM" id="MobiDB-lite"/>
    </source>
</evidence>
<evidence type="ECO:0000313" key="2">
    <source>
        <dbReference type="EMBL" id="GBO13395.1"/>
    </source>
</evidence>
<name>A0A4Y2UK23_ARAVE</name>
<dbReference type="Proteomes" id="UP000499080">
    <property type="component" value="Unassembled WGS sequence"/>
</dbReference>
<gene>
    <name evidence="2" type="ORF">AVEN_129742_1</name>
</gene>
<proteinExistence type="predicted"/>
<organism evidence="2 3">
    <name type="scientific">Araneus ventricosus</name>
    <name type="common">Orbweaver spider</name>
    <name type="synonym">Epeira ventricosa</name>
    <dbReference type="NCBI Taxonomy" id="182803"/>
    <lineage>
        <taxon>Eukaryota</taxon>
        <taxon>Metazoa</taxon>
        <taxon>Ecdysozoa</taxon>
        <taxon>Arthropoda</taxon>
        <taxon>Chelicerata</taxon>
        <taxon>Arachnida</taxon>
        <taxon>Araneae</taxon>
        <taxon>Araneomorphae</taxon>
        <taxon>Entelegynae</taxon>
        <taxon>Araneoidea</taxon>
        <taxon>Araneidae</taxon>
        <taxon>Araneus</taxon>
    </lineage>
</organism>
<evidence type="ECO:0000313" key="3">
    <source>
        <dbReference type="Proteomes" id="UP000499080"/>
    </source>
</evidence>
<sequence>MVLRQILGFGPESRRCETRFHEETATYMALVQKSNTLTLSRDEHLHTVESQTPSYCPETNTFTLSRVKHPHGVKRLTCRDPTPSRCRVKHSHASG</sequence>
<dbReference type="EMBL" id="BGPR01037722">
    <property type="protein sequence ID" value="GBO13395.1"/>
    <property type="molecule type" value="Genomic_DNA"/>
</dbReference>
<feature type="region of interest" description="Disordered" evidence="1">
    <location>
        <begin position="74"/>
        <end position="95"/>
    </location>
</feature>
<keyword evidence="3" id="KW-1185">Reference proteome</keyword>
<dbReference type="AlphaFoldDB" id="A0A4Y2UK23"/>
<accession>A0A4Y2UK23</accession>
<feature type="compositionally biased region" description="Basic residues" evidence="1">
    <location>
        <begin position="86"/>
        <end position="95"/>
    </location>
</feature>
<protein>
    <submittedName>
        <fullName evidence="2">Uncharacterized protein</fullName>
    </submittedName>
</protein>